<dbReference type="PANTHER" id="PTHR36504:SF1">
    <property type="entry name" value="LIPOPOLYSACCHARIDE EXPORT SYSTEM PROTEIN LPTA"/>
    <property type="match status" value="1"/>
</dbReference>
<dbReference type="AlphaFoldDB" id="A0A484HLL2"/>
<name>A0A484HLL2_9BACT</name>
<dbReference type="EMBL" id="CAACVI010000049">
    <property type="protein sequence ID" value="VEN75110.1"/>
    <property type="molecule type" value="Genomic_DNA"/>
</dbReference>
<organism evidence="3">
    <name type="scientific">uncultured Desulfobacteraceae bacterium</name>
    <dbReference type="NCBI Taxonomy" id="218296"/>
    <lineage>
        <taxon>Bacteria</taxon>
        <taxon>Pseudomonadati</taxon>
        <taxon>Thermodesulfobacteriota</taxon>
        <taxon>Desulfobacteria</taxon>
        <taxon>Desulfobacterales</taxon>
        <taxon>Desulfobacteraceae</taxon>
        <taxon>environmental samples</taxon>
    </lineage>
</organism>
<dbReference type="InterPro" id="IPR052037">
    <property type="entry name" value="LPS_export_LptA"/>
</dbReference>
<evidence type="ECO:0000259" key="2">
    <source>
        <dbReference type="Pfam" id="PF03968"/>
    </source>
</evidence>
<dbReference type="Gene3D" id="2.60.450.10">
    <property type="entry name" value="Lipopolysaccharide (LPS) transport protein A like domain"/>
    <property type="match status" value="1"/>
</dbReference>
<dbReference type="PANTHER" id="PTHR36504">
    <property type="entry name" value="LIPOPOLYSACCHARIDE EXPORT SYSTEM PROTEIN LPTA"/>
    <property type="match status" value="1"/>
</dbReference>
<accession>A0A484HLL2</accession>
<feature type="domain" description="Organic solvent tolerance-like N-terminal" evidence="2">
    <location>
        <begin position="47"/>
        <end position="162"/>
    </location>
</feature>
<keyword evidence="1" id="KW-0732">Signal</keyword>
<dbReference type="GO" id="GO:0009279">
    <property type="term" value="C:cell outer membrane"/>
    <property type="evidence" value="ECO:0007669"/>
    <property type="project" value="TreeGrafter"/>
</dbReference>
<gene>
    <name evidence="3" type="ORF">EPICR_60097</name>
</gene>
<dbReference type="InterPro" id="IPR005653">
    <property type="entry name" value="OstA-like_N"/>
</dbReference>
<reference evidence="3" key="1">
    <citation type="submission" date="2019-01" db="EMBL/GenBank/DDBJ databases">
        <authorList>
            <consortium name="Genoscope - CEA"/>
            <person name="William W."/>
        </authorList>
    </citation>
    <scope>NUCLEOTIDE SEQUENCE</scope>
    <source>
        <strain evidence="3">CR-1</strain>
    </source>
</reference>
<proteinExistence type="predicted"/>
<dbReference type="Pfam" id="PF03968">
    <property type="entry name" value="LptD_N"/>
    <property type="match status" value="1"/>
</dbReference>
<evidence type="ECO:0000256" key="1">
    <source>
        <dbReference type="ARBA" id="ARBA00022729"/>
    </source>
</evidence>
<evidence type="ECO:0000313" key="3">
    <source>
        <dbReference type="EMBL" id="VEN75110.1"/>
    </source>
</evidence>
<protein>
    <recommendedName>
        <fullName evidence="2">Organic solvent tolerance-like N-terminal domain-containing protein</fullName>
    </recommendedName>
</protein>
<dbReference type="GO" id="GO:0017089">
    <property type="term" value="F:glycolipid transfer activity"/>
    <property type="evidence" value="ECO:0007669"/>
    <property type="project" value="TreeGrafter"/>
</dbReference>
<sequence length="187" mass="20320">MSISLFKTQRRALMAAPWLLSASFCLCLCLFQGDRMSWAKDGGGPIHVSADRLVADHARGFAEFSGNARASGKNFSVFARVIKVHGKKNAGGGALTLSEKSVDRVTASGNVVIKFDNRVAMSDEAVYITEERRLILTGENASIESEKNRVSGKKIIFDRKNGYITVEGDTGKQVGAVFYPGKETLKQ</sequence>
<dbReference type="GO" id="GO:0030288">
    <property type="term" value="C:outer membrane-bounded periplasmic space"/>
    <property type="evidence" value="ECO:0007669"/>
    <property type="project" value="TreeGrafter"/>
</dbReference>
<dbReference type="GO" id="GO:0015920">
    <property type="term" value="P:lipopolysaccharide transport"/>
    <property type="evidence" value="ECO:0007669"/>
    <property type="project" value="TreeGrafter"/>
</dbReference>